<feature type="compositionally biased region" description="Basic and acidic residues" evidence="1">
    <location>
        <begin position="187"/>
        <end position="196"/>
    </location>
</feature>
<dbReference type="Proteomes" id="UP000008980">
    <property type="component" value="Chromosome 33"/>
</dbReference>
<feature type="region of interest" description="Disordered" evidence="1">
    <location>
        <begin position="171"/>
        <end position="213"/>
    </location>
</feature>
<reference evidence="3" key="2">
    <citation type="submission" date="2011-01" db="EMBL/GenBank/DDBJ databases">
        <authorList>
            <person name="Zhao B.P."/>
            <person name="Ren Z.A."/>
            <person name="Li C.D."/>
        </authorList>
    </citation>
    <scope>NUCLEOTIDE SEQUENCE</scope>
    <source>
        <strain evidence="3">BPK282A1</strain>
    </source>
</reference>
<dbReference type="VEuPathDB" id="TriTrypDB:LdCL_330010200"/>
<dbReference type="KEGG" id="ldo:LDBPK_330470"/>
<evidence type="ECO:0000313" key="6">
    <source>
        <dbReference type="Proteomes" id="UP000274082"/>
    </source>
</evidence>
<reference evidence="7" key="6">
    <citation type="submission" date="2019-02" db="EMBL/GenBank/DDBJ databases">
        <title>FDA dAtabase for Regulatory Grade micrObial Sequences (FDA-ARGOS): Supporting development and validation of Infectious Disease Dx tests.</title>
        <authorList>
            <person name="Duncan R."/>
            <person name="Fisher C."/>
            <person name="Tallon L."/>
            <person name="Sadzewicz L."/>
            <person name="Sengamalay N."/>
            <person name="Ott S."/>
            <person name="Godinez A."/>
            <person name="Nagaraj S."/>
            <person name="Vavikolanu K."/>
            <person name="Nadendla S."/>
            <person name="Aluvathingal J."/>
            <person name="Sichtig H."/>
        </authorList>
    </citation>
    <scope>NUCLEOTIDE SEQUENCE [LARGE SCALE GENOMIC DNA]</scope>
    <source>
        <strain evidence="7">FDAARGOS_361</strain>
    </source>
</reference>
<dbReference type="AlphaFoldDB" id="A0A3Q8IHC5"/>
<evidence type="ECO:0000313" key="4">
    <source>
        <dbReference type="EMBL" id="TPP53819.1"/>
    </source>
</evidence>
<feature type="compositionally biased region" description="Low complexity" evidence="1">
    <location>
        <begin position="197"/>
        <end position="206"/>
    </location>
</feature>
<keyword evidence="6" id="KW-1185">Reference proteome</keyword>
<evidence type="ECO:0000313" key="3">
    <source>
        <dbReference type="EMBL" id="CBZ37188.1"/>
    </source>
</evidence>
<evidence type="ECO:0000256" key="1">
    <source>
        <dbReference type="SAM" id="MobiDB-lite"/>
    </source>
</evidence>
<accession>A0A3Q8IHC5</accession>
<dbReference type="GeneID" id="13392268"/>
<reference evidence="5" key="3">
    <citation type="submission" date="2011-02" db="EMBL/GenBank/DDBJ databases">
        <title>Whole genome sequencing of Leishmania donovani clinical lines reveals dynamic variation related to drug resistance.</title>
        <authorList>
            <person name="Downing T."/>
            <person name="Imamura H."/>
            <person name="Sanders M."/>
            <person name="Decuypere S."/>
            <person name="Hertz-Fowler C."/>
            <person name="Clark T.G."/>
            <person name="Rijal S."/>
            <person name="Sundar S."/>
            <person name="Quail M.A."/>
            <person name="De Doncker S."/>
            <person name="Maes I."/>
            <person name="Vanaerschot M."/>
            <person name="Stark O."/>
            <person name="Schonian G."/>
            <person name="Dujardin J.C."/>
            <person name="Berriman M."/>
        </authorList>
    </citation>
    <scope>NUCLEOTIDE SEQUENCE [LARGE SCALE GENOMIC DNA]</scope>
    <source>
        <strain evidence="5">BPK282A1</strain>
    </source>
</reference>
<dbReference type="VEuPathDB" id="TriTrypDB:LdBPK_330470.1"/>
<organism evidence="2 6">
    <name type="scientific">Leishmania donovani</name>
    <dbReference type="NCBI Taxonomy" id="5661"/>
    <lineage>
        <taxon>Eukaryota</taxon>
        <taxon>Discoba</taxon>
        <taxon>Euglenozoa</taxon>
        <taxon>Kinetoplastea</taxon>
        <taxon>Metakinetoplastina</taxon>
        <taxon>Trypanosomatida</taxon>
        <taxon>Trypanosomatidae</taxon>
        <taxon>Leishmaniinae</taxon>
        <taxon>Leishmania</taxon>
    </lineage>
</organism>
<evidence type="ECO:0000313" key="7">
    <source>
        <dbReference type="Proteomes" id="UP000318447"/>
    </source>
</evidence>
<accession>E9BPX6</accession>
<gene>
    <name evidence="4" type="ORF">CGC21_38350</name>
    <name evidence="3" type="ORF">LDBPK_330470</name>
    <name evidence="2" type="ORF">LdCL_330010200</name>
</gene>
<dbReference type="Proteomes" id="UP000318447">
    <property type="component" value="Unassembled WGS sequence"/>
</dbReference>
<dbReference type="OMA" id="VFATHRC"/>
<evidence type="ECO:0000313" key="2">
    <source>
        <dbReference type="EMBL" id="AYU82015.1"/>
    </source>
</evidence>
<evidence type="ECO:0000313" key="5">
    <source>
        <dbReference type="Proteomes" id="UP000008980"/>
    </source>
</evidence>
<proteinExistence type="predicted"/>
<dbReference type="RefSeq" id="XP_003863871.1">
    <property type="nucleotide sequence ID" value="XM_003863823.1"/>
</dbReference>
<reference evidence="2 6" key="4">
    <citation type="journal article" date="2018" name="Sci. Rep.">
        <title>A complete Leishmania donovani reference genome identifies novel genetic variations associated with virulence.</title>
        <authorList>
            <person name="Lypaczewski P."/>
            <person name="Hoshizaki J."/>
            <person name="Zhang W.-W."/>
            <person name="McCall L.-I."/>
            <person name="Torcivia-Rodriguez J."/>
            <person name="Simonyan V."/>
            <person name="Kaur A."/>
            <person name="Dewar K."/>
            <person name="Matlashewski G."/>
        </authorList>
    </citation>
    <scope>NUCLEOTIDE SEQUENCE [LARGE SCALE GENOMIC DNA]</scope>
    <source>
        <strain evidence="2 6">LdCL</strain>
    </source>
</reference>
<name>A0A3Q8IHC5_LEIDO</name>
<dbReference type="EMBL" id="FR799620">
    <property type="protein sequence ID" value="CBZ37188.1"/>
    <property type="molecule type" value="Genomic_DNA"/>
</dbReference>
<reference evidence="3 5" key="1">
    <citation type="journal article" date="2011" name="Genome Res.">
        <title>Whole genome sequencing of multiple Leishmania donovani clinical isolates provides insights into population structure and mechanisms of drug resistance.</title>
        <authorList>
            <person name="Downing T."/>
            <person name="Imamura H."/>
            <person name="Decuypere S."/>
            <person name="Clark T.G."/>
            <person name="Coombs G.H."/>
            <person name="Cotton J.A."/>
            <person name="Hilley J.D."/>
            <person name="de Doncker S."/>
            <person name="Maes I."/>
            <person name="Mottram J.C."/>
            <person name="Quail M.A."/>
            <person name="Rijal S."/>
            <person name="Sanders M."/>
            <person name="Schonian G."/>
            <person name="Stark O."/>
            <person name="Sundar S."/>
            <person name="Vanaerschot M."/>
            <person name="Hertz-Fowler C."/>
            <person name="Dujardin J.C."/>
            <person name="Berriman M."/>
        </authorList>
    </citation>
    <scope>NUCLEOTIDE SEQUENCE [LARGE SCALE GENOMIC DNA]</scope>
    <source>
        <strain evidence="3 5">BPK282A1</strain>
    </source>
</reference>
<dbReference type="VEuPathDB" id="TriTrypDB:LDHU3_33.0720"/>
<dbReference type="Proteomes" id="UP000274082">
    <property type="component" value="Chromosome 33"/>
</dbReference>
<dbReference type="EMBL" id="CP029532">
    <property type="protein sequence ID" value="AYU82015.1"/>
    <property type="molecule type" value="Genomic_DNA"/>
</dbReference>
<dbReference type="OrthoDB" id="264016at2759"/>
<dbReference type="EMBL" id="RHLC01000007">
    <property type="protein sequence ID" value="TPP53819.1"/>
    <property type="molecule type" value="Genomic_DNA"/>
</dbReference>
<protein>
    <submittedName>
        <fullName evidence="2">Uncharacterized protein</fullName>
    </submittedName>
</protein>
<reference evidence="4" key="5">
    <citation type="submission" date="2019-02" db="EMBL/GenBank/DDBJ databases">
        <title>FDA dAtabase for Regulatory Grade micrObial Sequences (FDA-ARGOS): Supporting development and validation of Infectious Disease Dx tests.</title>
        <authorList>
            <person name="Duncan R."/>
            <person name="Fisher C."/>
            <person name="Tallon L.J."/>
            <person name="Sadzewicz L."/>
            <person name="Sengamalay N."/>
            <person name="Ott S."/>
            <person name="Godinez A."/>
            <person name="Nagaraj S."/>
            <person name="Nadendla S."/>
            <person name="Sichtig H."/>
        </authorList>
    </citation>
    <scope>NUCLEOTIDE SEQUENCE</scope>
    <source>
        <strain evidence="4">FDAARGOS_361</strain>
    </source>
</reference>
<sequence length="288" mass="32236">MHQLRTFNYVASELGHDEPVLHAVFATHRCLPPDPPEANFTTAIPQTVTAASRRESSDDASIGAAVHVEKTVALSVEDTLSAPLEVALTVEQELAQLSEKLDAWKVQRLADLQAPGGERSPSRLAQMEAAMERRLARRRIEEQDRAQKRVDALLSYLSPRIDKQLQLVAREHEGEEAPPSSNARVETTSDVKDSACADKSAASAATPSPPSPRARILCDQQHFAKRQEIALEERCARQAVLRNMWDARRLVHLVEDEVSFRHSIETREVLWRDRVHSELHASVEMDRA</sequence>